<sequence>MEEMRRRPDAGHGNDSIKNQFEFVKISCDVAKLDLTDFFDKWGFFWVGTMTVHDYRKYHYKITQEMVDDTKSYIAKKKYKKPTVDITLIED</sequence>
<evidence type="ECO:0000313" key="1">
    <source>
        <dbReference type="EMBL" id="GAF99290.1"/>
    </source>
</evidence>
<comment type="caution">
    <text evidence="1">The sequence shown here is derived from an EMBL/GenBank/DDBJ whole genome shotgun (WGS) entry which is preliminary data.</text>
</comment>
<name>X0VFE6_9ZZZZ</name>
<protein>
    <submittedName>
        <fullName evidence="1">Uncharacterized protein</fullName>
    </submittedName>
</protein>
<reference evidence="1" key="1">
    <citation type="journal article" date="2014" name="Front. Microbiol.">
        <title>High frequency of phylogenetically diverse reductive dehalogenase-homologous genes in deep subseafloor sedimentary metagenomes.</title>
        <authorList>
            <person name="Kawai M."/>
            <person name="Futagami T."/>
            <person name="Toyoda A."/>
            <person name="Takaki Y."/>
            <person name="Nishi S."/>
            <person name="Hori S."/>
            <person name="Arai W."/>
            <person name="Tsubouchi T."/>
            <person name="Morono Y."/>
            <person name="Uchiyama I."/>
            <person name="Ito T."/>
            <person name="Fujiyama A."/>
            <person name="Inagaki F."/>
            <person name="Takami H."/>
        </authorList>
    </citation>
    <scope>NUCLEOTIDE SEQUENCE</scope>
    <source>
        <strain evidence="1">Expedition CK06-06</strain>
    </source>
</reference>
<gene>
    <name evidence="1" type="ORF">S01H1_22198</name>
</gene>
<accession>X0VFE6</accession>
<proteinExistence type="predicted"/>
<dbReference type="AlphaFoldDB" id="X0VFE6"/>
<dbReference type="EMBL" id="BARS01012475">
    <property type="protein sequence ID" value="GAF99290.1"/>
    <property type="molecule type" value="Genomic_DNA"/>
</dbReference>
<dbReference type="Gene3D" id="1.10.390.30">
    <property type="entry name" value="Peptidase M60, enhancin-like domain 3"/>
    <property type="match status" value="1"/>
</dbReference>
<dbReference type="InterPro" id="IPR042279">
    <property type="entry name" value="Pep_M60_3"/>
</dbReference>
<organism evidence="1">
    <name type="scientific">marine sediment metagenome</name>
    <dbReference type="NCBI Taxonomy" id="412755"/>
    <lineage>
        <taxon>unclassified sequences</taxon>
        <taxon>metagenomes</taxon>
        <taxon>ecological metagenomes</taxon>
    </lineage>
</organism>